<organism evidence="1 2">
    <name type="scientific">Eumeta variegata</name>
    <name type="common">Bagworm moth</name>
    <name type="synonym">Eumeta japonica</name>
    <dbReference type="NCBI Taxonomy" id="151549"/>
    <lineage>
        <taxon>Eukaryota</taxon>
        <taxon>Metazoa</taxon>
        <taxon>Ecdysozoa</taxon>
        <taxon>Arthropoda</taxon>
        <taxon>Hexapoda</taxon>
        <taxon>Insecta</taxon>
        <taxon>Pterygota</taxon>
        <taxon>Neoptera</taxon>
        <taxon>Endopterygota</taxon>
        <taxon>Lepidoptera</taxon>
        <taxon>Glossata</taxon>
        <taxon>Ditrysia</taxon>
        <taxon>Tineoidea</taxon>
        <taxon>Psychidae</taxon>
        <taxon>Oiketicinae</taxon>
        <taxon>Eumeta</taxon>
    </lineage>
</organism>
<evidence type="ECO:0000313" key="1">
    <source>
        <dbReference type="EMBL" id="GBP35726.1"/>
    </source>
</evidence>
<sequence length="107" mass="12259">MYIRHVHPHVCALLTQPLSQKATSGHDNFTSRKDFSFLMKVGQGASDSKEDLKEELASHLNVNFLLLRSEKHLTRPAERSSLQPPCLRMHSSIHLPWNVLVFLVKLF</sequence>
<gene>
    <name evidence="1" type="ORF">EVAR_82660_1</name>
</gene>
<comment type="caution">
    <text evidence="1">The sequence shown here is derived from an EMBL/GenBank/DDBJ whole genome shotgun (WGS) entry which is preliminary data.</text>
</comment>
<name>A0A4C1VAK7_EUMVA</name>
<evidence type="ECO:0000313" key="2">
    <source>
        <dbReference type="Proteomes" id="UP000299102"/>
    </source>
</evidence>
<keyword evidence="2" id="KW-1185">Reference proteome</keyword>
<dbReference type="AlphaFoldDB" id="A0A4C1VAK7"/>
<dbReference type="Proteomes" id="UP000299102">
    <property type="component" value="Unassembled WGS sequence"/>
</dbReference>
<proteinExistence type="predicted"/>
<protein>
    <submittedName>
        <fullName evidence="1">Uncharacterized protein</fullName>
    </submittedName>
</protein>
<dbReference type="EMBL" id="BGZK01000308">
    <property type="protein sequence ID" value="GBP35726.1"/>
    <property type="molecule type" value="Genomic_DNA"/>
</dbReference>
<reference evidence="1 2" key="1">
    <citation type="journal article" date="2019" name="Commun. Biol.">
        <title>The bagworm genome reveals a unique fibroin gene that provides high tensile strength.</title>
        <authorList>
            <person name="Kono N."/>
            <person name="Nakamura H."/>
            <person name="Ohtoshi R."/>
            <person name="Tomita M."/>
            <person name="Numata K."/>
            <person name="Arakawa K."/>
        </authorList>
    </citation>
    <scope>NUCLEOTIDE SEQUENCE [LARGE SCALE GENOMIC DNA]</scope>
</reference>
<accession>A0A4C1VAK7</accession>